<evidence type="ECO:0000256" key="4">
    <source>
        <dbReference type="ARBA" id="ARBA00022833"/>
    </source>
</evidence>
<dbReference type="GO" id="GO:0004222">
    <property type="term" value="F:metalloendopeptidase activity"/>
    <property type="evidence" value="ECO:0007669"/>
    <property type="project" value="InterPro"/>
</dbReference>
<accession>A0A395M9D4</accession>
<dbReference type="GO" id="GO:0008270">
    <property type="term" value="F:zinc ion binding"/>
    <property type="evidence" value="ECO:0007669"/>
    <property type="project" value="InterPro"/>
</dbReference>
<dbReference type="InterPro" id="IPR001818">
    <property type="entry name" value="Pept_M10_metallopeptidase"/>
</dbReference>
<dbReference type="STRING" id="2594813.A0A395M9D4"/>
<dbReference type="AlphaFoldDB" id="A0A395M9D4"/>
<dbReference type="EMBL" id="PXXK01000494">
    <property type="protein sequence ID" value="RFN43883.1"/>
    <property type="molecule type" value="Genomic_DNA"/>
</dbReference>
<keyword evidence="1" id="KW-0645">Protease</keyword>
<dbReference type="SUPFAM" id="SSF55486">
    <property type="entry name" value="Metalloproteases ('zincins'), catalytic domain"/>
    <property type="match status" value="1"/>
</dbReference>
<comment type="caution">
    <text evidence="6">The sequence shown here is derived from an EMBL/GenBank/DDBJ whole genome shotgun (WGS) entry which is preliminary data.</text>
</comment>
<dbReference type="InterPro" id="IPR024079">
    <property type="entry name" value="MetalloPept_cat_dom_sf"/>
</dbReference>
<evidence type="ECO:0000313" key="6">
    <source>
        <dbReference type="EMBL" id="RFN43883.1"/>
    </source>
</evidence>
<dbReference type="Gene3D" id="3.40.390.10">
    <property type="entry name" value="Collagenase (Catalytic Domain)"/>
    <property type="match status" value="1"/>
</dbReference>
<evidence type="ECO:0000313" key="7">
    <source>
        <dbReference type="Proteomes" id="UP000265631"/>
    </source>
</evidence>
<dbReference type="Pfam" id="PF00413">
    <property type="entry name" value="Peptidase_M10"/>
    <property type="match status" value="1"/>
</dbReference>
<gene>
    <name evidence="6" type="ORF">FIE12Z_11877</name>
</gene>
<dbReference type="GO" id="GO:0006508">
    <property type="term" value="P:proteolysis"/>
    <property type="evidence" value="ECO:0007669"/>
    <property type="project" value="UniProtKB-KW"/>
</dbReference>
<keyword evidence="4" id="KW-0862">Zinc</keyword>
<keyword evidence="3" id="KW-0378">Hydrolase</keyword>
<evidence type="ECO:0000256" key="1">
    <source>
        <dbReference type="ARBA" id="ARBA00022670"/>
    </source>
</evidence>
<dbReference type="Proteomes" id="UP000265631">
    <property type="component" value="Unassembled WGS sequence"/>
</dbReference>
<name>A0A395M9D4_9HYPO</name>
<dbReference type="GO" id="GO:0031012">
    <property type="term" value="C:extracellular matrix"/>
    <property type="evidence" value="ECO:0007669"/>
    <property type="project" value="InterPro"/>
</dbReference>
<proteinExistence type="predicted"/>
<dbReference type="CDD" id="cd04279">
    <property type="entry name" value="ZnMc_MMP_like_1"/>
    <property type="match status" value="1"/>
</dbReference>
<keyword evidence="2" id="KW-0479">Metal-binding</keyword>
<dbReference type="InterPro" id="IPR006026">
    <property type="entry name" value="Peptidase_Metallo"/>
</dbReference>
<reference evidence="6 7" key="1">
    <citation type="journal article" date="2018" name="PLoS Pathog.">
        <title>Evolution of structural diversity of trichothecenes, a family of toxins produced by plant pathogenic and entomopathogenic fungi.</title>
        <authorList>
            <person name="Proctor R.H."/>
            <person name="McCormick S.P."/>
            <person name="Kim H.S."/>
            <person name="Cardoza R.E."/>
            <person name="Stanley A.M."/>
            <person name="Lindo L."/>
            <person name="Kelly A."/>
            <person name="Brown D.W."/>
            <person name="Lee T."/>
            <person name="Vaughan M.M."/>
            <person name="Alexander N.J."/>
            <person name="Busman M."/>
            <person name="Gutierrez S."/>
        </authorList>
    </citation>
    <scope>NUCLEOTIDE SEQUENCE [LARGE SCALE GENOMIC DNA]</scope>
    <source>
        <strain evidence="6 7">NRRL 13405</strain>
    </source>
</reference>
<evidence type="ECO:0000256" key="2">
    <source>
        <dbReference type="ARBA" id="ARBA00022723"/>
    </source>
</evidence>
<sequence>MGSQGPTTKDILLDAVERAAGADVLETVKPTDAPKIDQDGKDIKITEIPLCITQRPIPPALQAAMDQDRSMLSIVVGLHDHIPRWVPGSVVKWAAWVKGFRSQADADYAAQQMNVAAQAWNDANIGVTFEWVPEAKDATFVLTHGGAMGSVLAEAFFPNSQDLNYVFVYSYAFTKDWKKSMSNVFAHELGHVLGLRHEFAIGDVRDRMTASREGKDAVRIDAPNEKSVMNYRAEPPEIQQSDIDSTRKFYSMTEDAAGELPQIGGTKIIDYTPL</sequence>
<organism evidence="6 7">
    <name type="scientific">Fusarium flagelliforme</name>
    <dbReference type="NCBI Taxonomy" id="2675880"/>
    <lineage>
        <taxon>Eukaryota</taxon>
        <taxon>Fungi</taxon>
        <taxon>Dikarya</taxon>
        <taxon>Ascomycota</taxon>
        <taxon>Pezizomycotina</taxon>
        <taxon>Sordariomycetes</taxon>
        <taxon>Hypocreomycetidae</taxon>
        <taxon>Hypocreales</taxon>
        <taxon>Nectriaceae</taxon>
        <taxon>Fusarium</taxon>
        <taxon>Fusarium incarnatum-equiseti species complex</taxon>
    </lineage>
</organism>
<evidence type="ECO:0000256" key="3">
    <source>
        <dbReference type="ARBA" id="ARBA00022801"/>
    </source>
</evidence>
<evidence type="ECO:0000259" key="5">
    <source>
        <dbReference type="SMART" id="SM00235"/>
    </source>
</evidence>
<protein>
    <submittedName>
        <fullName evidence="6">Putative matrix metalloproteinase-11 protein</fullName>
    </submittedName>
</protein>
<dbReference type="SMART" id="SM00235">
    <property type="entry name" value="ZnMc"/>
    <property type="match status" value="1"/>
</dbReference>
<feature type="domain" description="Peptidase metallopeptidase" evidence="5">
    <location>
        <begin position="81"/>
        <end position="252"/>
    </location>
</feature>
<keyword evidence="7" id="KW-1185">Reference proteome</keyword>